<dbReference type="SUPFAM" id="SSF56553">
    <property type="entry name" value="Insert subdomain of RNA polymerase alpha subunit"/>
    <property type="match status" value="1"/>
</dbReference>
<dbReference type="SMART" id="SM00662">
    <property type="entry name" value="RPOLD"/>
    <property type="match status" value="1"/>
</dbReference>
<name>A0A2G2ZY14_CAPAN</name>
<sequence>MKFISFPCYLVVMQLPTMAIGKVLSANNTSIIQDEVLAHKLGLIPIKVDPRLFEYMSENDVPNEKNTIVFKLNALCKKGSQRLIVLSSELKWLPNSSELILATESPASYSITKQKTYTSFSSSQDTLPEFSNYPIAPKDVDIIIAKHGPGQEIELEAHVVKDIGMTHAKWSPVATAKYGVLPKVVFLRDIEDDEAETFVKKCPIKVFDMEDIGKGKKRATVARPRVCTLSRECIREEGWDKNVAMRRVNGHII</sequence>
<dbReference type="Gene3D" id="2.170.120.12">
    <property type="entry name" value="DNA-directed RNA polymerase, insert domain"/>
    <property type="match status" value="1"/>
</dbReference>
<organism evidence="2 3">
    <name type="scientific">Capsicum annuum</name>
    <name type="common">Capsicum pepper</name>
    <dbReference type="NCBI Taxonomy" id="4072"/>
    <lineage>
        <taxon>Eukaryota</taxon>
        <taxon>Viridiplantae</taxon>
        <taxon>Streptophyta</taxon>
        <taxon>Embryophyta</taxon>
        <taxon>Tracheophyta</taxon>
        <taxon>Spermatophyta</taxon>
        <taxon>Magnoliopsida</taxon>
        <taxon>eudicotyledons</taxon>
        <taxon>Gunneridae</taxon>
        <taxon>Pentapetalae</taxon>
        <taxon>asterids</taxon>
        <taxon>lamiids</taxon>
        <taxon>Solanales</taxon>
        <taxon>Solanaceae</taxon>
        <taxon>Solanoideae</taxon>
        <taxon>Capsiceae</taxon>
        <taxon>Capsicum</taxon>
    </lineage>
</organism>
<dbReference type="InterPro" id="IPR011262">
    <property type="entry name" value="DNA-dir_RNA_pol_insert"/>
</dbReference>
<dbReference type="GO" id="GO:0046983">
    <property type="term" value="F:protein dimerization activity"/>
    <property type="evidence" value="ECO:0007669"/>
    <property type="project" value="InterPro"/>
</dbReference>
<dbReference type="InterPro" id="IPR036643">
    <property type="entry name" value="RNApol_insert_sf"/>
</dbReference>
<reference evidence="2 3" key="2">
    <citation type="journal article" date="2017" name="Genome Biol.">
        <title>New reference genome sequences of hot pepper reveal the massive evolution of plant disease-resistance genes by retroduplication.</title>
        <authorList>
            <person name="Kim S."/>
            <person name="Park J."/>
            <person name="Yeom S.I."/>
            <person name="Kim Y.M."/>
            <person name="Seo E."/>
            <person name="Kim K.T."/>
            <person name="Kim M.S."/>
            <person name="Lee J.M."/>
            <person name="Cheong K."/>
            <person name="Shin H.S."/>
            <person name="Kim S.B."/>
            <person name="Han K."/>
            <person name="Lee J."/>
            <person name="Park M."/>
            <person name="Lee H.A."/>
            <person name="Lee H.Y."/>
            <person name="Lee Y."/>
            <person name="Oh S."/>
            <person name="Lee J.H."/>
            <person name="Choi E."/>
            <person name="Choi E."/>
            <person name="Lee S.E."/>
            <person name="Jeon J."/>
            <person name="Kim H."/>
            <person name="Choi G."/>
            <person name="Song H."/>
            <person name="Lee J."/>
            <person name="Lee S.C."/>
            <person name="Kwon J.K."/>
            <person name="Lee H.Y."/>
            <person name="Koo N."/>
            <person name="Hong Y."/>
            <person name="Kim R.W."/>
            <person name="Kang W.H."/>
            <person name="Huh J.H."/>
            <person name="Kang B.C."/>
            <person name="Yang T.J."/>
            <person name="Lee Y.H."/>
            <person name="Bennetzen J.L."/>
            <person name="Choi D."/>
        </authorList>
    </citation>
    <scope>NUCLEOTIDE SEQUENCE [LARGE SCALE GENOMIC DNA]</scope>
    <source>
        <strain evidence="3">cv. CM334</strain>
    </source>
</reference>
<evidence type="ECO:0000313" key="2">
    <source>
        <dbReference type="EMBL" id="PHT86841.1"/>
    </source>
</evidence>
<dbReference type="GO" id="GO:0003899">
    <property type="term" value="F:DNA-directed RNA polymerase activity"/>
    <property type="evidence" value="ECO:0007669"/>
    <property type="project" value="InterPro"/>
</dbReference>
<dbReference type="Gene3D" id="3.30.70.20">
    <property type="match status" value="1"/>
</dbReference>
<dbReference type="STRING" id="4072.A0A2G2ZY14"/>
<protein>
    <recommendedName>
        <fullName evidence="1">DNA-directed RNA polymerase RpoA/D/Rpb3-type domain-containing protein</fullName>
    </recommendedName>
</protein>
<dbReference type="AlphaFoldDB" id="A0A2G2ZY14"/>
<dbReference type="PANTHER" id="PTHR11800:SF13">
    <property type="entry name" value="DNA-DIRECTED RNA POLYMERASES I AND III SUBUNIT RPAC1"/>
    <property type="match status" value="1"/>
</dbReference>
<dbReference type="Proteomes" id="UP000222542">
    <property type="component" value="Unassembled WGS sequence"/>
</dbReference>
<feature type="domain" description="DNA-directed RNA polymerase RpoA/D/Rpb3-type" evidence="1">
    <location>
        <begin position="1"/>
        <end position="250"/>
    </location>
</feature>
<dbReference type="InterPro" id="IPR050518">
    <property type="entry name" value="Rpo3/RPB3_RNA_Pol_subunit"/>
</dbReference>
<evidence type="ECO:0000259" key="1">
    <source>
        <dbReference type="SMART" id="SM00662"/>
    </source>
</evidence>
<dbReference type="Gramene" id="PHT86841">
    <property type="protein sequence ID" value="PHT86841"/>
    <property type="gene ID" value="T459_08947"/>
</dbReference>
<dbReference type="GO" id="GO:0005666">
    <property type="term" value="C:RNA polymerase III complex"/>
    <property type="evidence" value="ECO:0000318"/>
    <property type="project" value="GO_Central"/>
</dbReference>
<dbReference type="FunFam" id="2.170.120.12:FF:000004">
    <property type="entry name" value="RNA polymerase I subunit 43"/>
    <property type="match status" value="1"/>
</dbReference>
<dbReference type="GO" id="GO:0005736">
    <property type="term" value="C:RNA polymerase I complex"/>
    <property type="evidence" value="ECO:0000318"/>
    <property type="project" value="GO_Central"/>
</dbReference>
<dbReference type="GO" id="GO:0006351">
    <property type="term" value="P:DNA-templated transcription"/>
    <property type="evidence" value="ECO:0007669"/>
    <property type="project" value="InterPro"/>
</dbReference>
<dbReference type="Pfam" id="PF01000">
    <property type="entry name" value="RNA_pol_A_bac"/>
    <property type="match status" value="1"/>
</dbReference>
<dbReference type="OMA" id="AQPRKCT"/>
<keyword evidence="3" id="KW-1185">Reference proteome</keyword>
<evidence type="ECO:0000313" key="3">
    <source>
        <dbReference type="Proteomes" id="UP000222542"/>
    </source>
</evidence>
<accession>A0A2G2ZY14</accession>
<reference evidence="2 3" key="1">
    <citation type="journal article" date="2014" name="Nat. Genet.">
        <title>Genome sequence of the hot pepper provides insights into the evolution of pungency in Capsicum species.</title>
        <authorList>
            <person name="Kim S."/>
            <person name="Park M."/>
            <person name="Yeom S.I."/>
            <person name="Kim Y.M."/>
            <person name="Lee J.M."/>
            <person name="Lee H.A."/>
            <person name="Seo E."/>
            <person name="Choi J."/>
            <person name="Cheong K."/>
            <person name="Kim K.T."/>
            <person name="Jung K."/>
            <person name="Lee G.W."/>
            <person name="Oh S.K."/>
            <person name="Bae C."/>
            <person name="Kim S.B."/>
            <person name="Lee H.Y."/>
            <person name="Kim S.Y."/>
            <person name="Kim M.S."/>
            <person name="Kang B.C."/>
            <person name="Jo Y.D."/>
            <person name="Yang H.B."/>
            <person name="Jeong H.J."/>
            <person name="Kang W.H."/>
            <person name="Kwon J.K."/>
            <person name="Shin C."/>
            <person name="Lim J.Y."/>
            <person name="Park J.H."/>
            <person name="Huh J.H."/>
            <person name="Kim J.S."/>
            <person name="Kim B.D."/>
            <person name="Cohen O."/>
            <person name="Paran I."/>
            <person name="Suh M.C."/>
            <person name="Lee S.B."/>
            <person name="Kim Y.K."/>
            <person name="Shin Y."/>
            <person name="Noh S.J."/>
            <person name="Park J."/>
            <person name="Seo Y.S."/>
            <person name="Kwon S.Y."/>
            <person name="Kim H.A."/>
            <person name="Park J.M."/>
            <person name="Kim H.J."/>
            <person name="Choi S.B."/>
            <person name="Bosland P.W."/>
            <person name="Reeves G."/>
            <person name="Jo S.H."/>
            <person name="Lee B.W."/>
            <person name="Cho H.T."/>
            <person name="Choi H.S."/>
            <person name="Lee M.S."/>
            <person name="Yu Y."/>
            <person name="Do Choi Y."/>
            <person name="Park B.S."/>
            <person name="van Deynze A."/>
            <person name="Ashrafi H."/>
            <person name="Hill T."/>
            <person name="Kim W.T."/>
            <person name="Pai H.S."/>
            <person name="Ahn H.K."/>
            <person name="Yeam I."/>
            <person name="Giovannoni J.J."/>
            <person name="Rose J.K."/>
            <person name="Sorensen I."/>
            <person name="Lee S.J."/>
            <person name="Kim R.W."/>
            <person name="Choi I.Y."/>
            <person name="Choi B.S."/>
            <person name="Lim J.S."/>
            <person name="Lee Y.H."/>
            <person name="Choi D."/>
        </authorList>
    </citation>
    <scope>NUCLEOTIDE SEQUENCE [LARGE SCALE GENOMIC DNA]</scope>
    <source>
        <strain evidence="3">cv. CM334</strain>
    </source>
</reference>
<comment type="caution">
    <text evidence="2">The sequence shown here is derived from an EMBL/GenBank/DDBJ whole genome shotgun (WGS) entry which is preliminary data.</text>
</comment>
<dbReference type="OrthoDB" id="270173at2759"/>
<gene>
    <name evidence="2" type="ORF">T459_08947</name>
</gene>
<proteinExistence type="predicted"/>
<dbReference type="PANTHER" id="PTHR11800">
    <property type="entry name" value="DNA-DIRECTED RNA POLYMERASE"/>
    <property type="match status" value="1"/>
</dbReference>
<dbReference type="EMBL" id="AYRZ02000003">
    <property type="protein sequence ID" value="PHT86841.1"/>
    <property type="molecule type" value="Genomic_DNA"/>
</dbReference>
<dbReference type="InterPro" id="IPR011263">
    <property type="entry name" value="DNA-dir_RNA_pol_RpoA/D/Rpb3"/>
</dbReference>